<organism evidence="1">
    <name type="scientific">marine sediment metagenome</name>
    <dbReference type="NCBI Taxonomy" id="412755"/>
    <lineage>
        <taxon>unclassified sequences</taxon>
        <taxon>metagenomes</taxon>
        <taxon>ecological metagenomes</taxon>
    </lineage>
</organism>
<protein>
    <submittedName>
        <fullName evidence="1">Uncharacterized protein</fullName>
    </submittedName>
</protein>
<accession>A0A0F9RR41</accession>
<dbReference type="EMBL" id="LAZR01003302">
    <property type="protein sequence ID" value="KKN19788.1"/>
    <property type="molecule type" value="Genomic_DNA"/>
</dbReference>
<evidence type="ECO:0000313" key="1">
    <source>
        <dbReference type="EMBL" id="KKN19788.1"/>
    </source>
</evidence>
<proteinExistence type="predicted"/>
<gene>
    <name evidence="1" type="ORF">LCGC14_0942370</name>
</gene>
<sequence length="68" mass="7779">MKVIRVDSEVYAHLLKAKHILEDATQRYQSMSATVGFLQALHLEEGVDTLHGRHVLRYDEPWGCGNFP</sequence>
<reference evidence="1" key="1">
    <citation type="journal article" date="2015" name="Nature">
        <title>Complex archaea that bridge the gap between prokaryotes and eukaryotes.</title>
        <authorList>
            <person name="Spang A."/>
            <person name="Saw J.H."/>
            <person name="Jorgensen S.L."/>
            <person name="Zaremba-Niedzwiedzka K."/>
            <person name="Martijn J."/>
            <person name="Lind A.E."/>
            <person name="van Eijk R."/>
            <person name="Schleper C."/>
            <person name="Guy L."/>
            <person name="Ettema T.J."/>
        </authorList>
    </citation>
    <scope>NUCLEOTIDE SEQUENCE</scope>
</reference>
<dbReference type="AlphaFoldDB" id="A0A0F9RR41"/>
<name>A0A0F9RR41_9ZZZZ</name>
<comment type="caution">
    <text evidence="1">The sequence shown here is derived from an EMBL/GenBank/DDBJ whole genome shotgun (WGS) entry which is preliminary data.</text>
</comment>